<keyword evidence="2" id="KW-1185">Reference proteome</keyword>
<comment type="caution">
    <text evidence="1">The sequence shown here is derived from an EMBL/GenBank/DDBJ whole genome shotgun (WGS) entry which is preliminary data.</text>
</comment>
<evidence type="ECO:0008006" key="3">
    <source>
        <dbReference type="Google" id="ProtNLM"/>
    </source>
</evidence>
<accession>A0ABU0W2E8</accession>
<reference evidence="1 2" key="1">
    <citation type="submission" date="2023-08" db="EMBL/GenBank/DDBJ databases">
        <title>Characterization of two Paracoccaceae strains isolated from Phycosphere and proposal of Xinfangfangia lacusdiani sp. nov.</title>
        <authorList>
            <person name="Deng Y."/>
            <person name="Zhang Y.Q."/>
        </authorList>
    </citation>
    <scope>NUCLEOTIDE SEQUENCE [LARGE SCALE GENOMIC DNA]</scope>
    <source>
        <strain evidence="1 2">CPCC 101601</strain>
    </source>
</reference>
<dbReference type="Proteomes" id="UP001239680">
    <property type="component" value="Unassembled WGS sequence"/>
</dbReference>
<evidence type="ECO:0000313" key="2">
    <source>
        <dbReference type="Proteomes" id="UP001239680"/>
    </source>
</evidence>
<organism evidence="1 2">
    <name type="scientific">Pseudogemmobacter lacusdianii</name>
    <dbReference type="NCBI Taxonomy" id="3069608"/>
    <lineage>
        <taxon>Bacteria</taxon>
        <taxon>Pseudomonadati</taxon>
        <taxon>Pseudomonadota</taxon>
        <taxon>Alphaproteobacteria</taxon>
        <taxon>Rhodobacterales</taxon>
        <taxon>Paracoccaceae</taxon>
        <taxon>Pseudogemmobacter</taxon>
    </lineage>
</organism>
<dbReference type="RefSeq" id="WP_306681911.1">
    <property type="nucleotide sequence ID" value="NZ_JAVDBT010000028.1"/>
</dbReference>
<gene>
    <name evidence="1" type="ORF">Q9295_17670</name>
</gene>
<proteinExistence type="predicted"/>
<sequence>MSIHMSNHGRQRGQQRGIQQNAIALVMALHDVDHVVGDDCRALRVSRREVAAAGFAASDRQILERLCDVTVVWSDRHNQVVTAFKSRKSAKMRRYLGRG</sequence>
<dbReference type="EMBL" id="JAVDBT010000028">
    <property type="protein sequence ID" value="MDQ2068199.1"/>
    <property type="molecule type" value="Genomic_DNA"/>
</dbReference>
<name>A0ABU0W2E8_9RHOB</name>
<evidence type="ECO:0000313" key="1">
    <source>
        <dbReference type="EMBL" id="MDQ2068199.1"/>
    </source>
</evidence>
<protein>
    <recommendedName>
        <fullName evidence="3">DUF4258 domain-containing protein</fullName>
    </recommendedName>
</protein>